<keyword evidence="4" id="KW-0472">Membrane</keyword>
<dbReference type="InterPro" id="IPR012944">
    <property type="entry name" value="SusD_RagB_dom"/>
</dbReference>
<evidence type="ECO:0000256" key="2">
    <source>
        <dbReference type="ARBA" id="ARBA00006275"/>
    </source>
</evidence>
<comment type="similarity">
    <text evidence="2">Belongs to the SusD family.</text>
</comment>
<comment type="subcellular location">
    <subcellularLocation>
        <location evidence="1">Cell outer membrane</location>
    </subcellularLocation>
</comment>
<evidence type="ECO:0000259" key="7">
    <source>
        <dbReference type="Pfam" id="PF14322"/>
    </source>
</evidence>
<comment type="caution">
    <text evidence="8">The sequence shown here is derived from an EMBL/GenBank/DDBJ whole genome shotgun (WGS) entry which is preliminary data.</text>
</comment>
<dbReference type="AlphaFoldDB" id="A0A2P6CCQ7"/>
<feature type="domain" description="SusD-like N-terminal" evidence="7">
    <location>
        <begin position="79"/>
        <end position="204"/>
    </location>
</feature>
<dbReference type="CDD" id="cd08977">
    <property type="entry name" value="SusD"/>
    <property type="match status" value="1"/>
</dbReference>
<dbReference type="Proteomes" id="UP000247345">
    <property type="component" value="Unassembled WGS sequence"/>
</dbReference>
<dbReference type="Gene3D" id="1.25.40.390">
    <property type="match status" value="1"/>
</dbReference>
<dbReference type="SUPFAM" id="SSF48452">
    <property type="entry name" value="TPR-like"/>
    <property type="match status" value="1"/>
</dbReference>
<evidence type="ECO:0000256" key="3">
    <source>
        <dbReference type="ARBA" id="ARBA00022729"/>
    </source>
</evidence>
<evidence type="ECO:0000313" key="9">
    <source>
        <dbReference type="Proteomes" id="UP000247345"/>
    </source>
</evidence>
<keyword evidence="5" id="KW-0998">Cell outer membrane</keyword>
<proteinExistence type="inferred from homology"/>
<name>A0A2P6CCQ7_9FLAO</name>
<protein>
    <recommendedName>
        <fullName evidence="10">RagB/SusD family nutrient uptake outer membrane protein</fullName>
    </recommendedName>
</protein>
<feature type="domain" description="RagB/SusD" evidence="6">
    <location>
        <begin position="304"/>
        <end position="488"/>
    </location>
</feature>
<evidence type="ECO:0000256" key="1">
    <source>
        <dbReference type="ARBA" id="ARBA00004442"/>
    </source>
</evidence>
<dbReference type="RefSeq" id="WP_170062877.1">
    <property type="nucleotide sequence ID" value="NZ_CP150661.1"/>
</dbReference>
<keyword evidence="9" id="KW-1185">Reference proteome</keyword>
<organism evidence="8 9">
    <name type="scientific">Polaribacter butkevichii</name>
    <dbReference type="NCBI Taxonomy" id="218490"/>
    <lineage>
        <taxon>Bacteria</taxon>
        <taxon>Pseudomonadati</taxon>
        <taxon>Bacteroidota</taxon>
        <taxon>Flavobacteriia</taxon>
        <taxon>Flavobacteriales</taxon>
        <taxon>Flavobacteriaceae</taxon>
    </lineage>
</organism>
<dbReference type="InterPro" id="IPR033985">
    <property type="entry name" value="SusD-like_N"/>
</dbReference>
<dbReference type="EMBL" id="MSCK01000001">
    <property type="protein sequence ID" value="PQJ72689.1"/>
    <property type="molecule type" value="Genomic_DNA"/>
</dbReference>
<gene>
    <name evidence="8" type="ORF">BTO14_05190</name>
</gene>
<evidence type="ECO:0000313" key="8">
    <source>
        <dbReference type="EMBL" id="PQJ72689.1"/>
    </source>
</evidence>
<dbReference type="Pfam" id="PF07980">
    <property type="entry name" value="SusD_RagB"/>
    <property type="match status" value="1"/>
</dbReference>
<sequence>MKEEVFSFNTQSNAIVDIKGVDLAMNGVYDAWISALGNRLFRWSICSGPSQYTVCRFDPTNRDARYVSYLWDPSDRFFTTRIWTLAYQTIQRANIVIDAIPNADISEAQAENRLAEARFLRANEYFFMVRLFGGVPLHLVPTSEVNSDLLNGNSLPRNSAQEVYDAIIADLEYAQDKLPATRPTNENGRPTSGAVKSLLGEVYLQMAGLKQSNPSLGITGGSYQMAIDKLLEVVNSNVYDLQPTYKDVFDTNNEFNNEIIWAQPNIIGNTFAGNLIPWALRPPNTPGAGSAGVGAFNEWALSLEFYESFEPTDPRRDVTMAYSYEAFNGETITFNQPPFPVFENGITTYDETTGLGFNKWFEGGGNGTNSNENDEVFIRYADVLLMLAEAYVGAGNSTQALPHINKVRNRVGLASLGSVTLENIKQERAWELAGEYQEYFDLQRWGDVEKAMQEGPDVVADYAERYETMPLPSDALQGNGNLVQNAGW</sequence>
<reference evidence="8 9" key="1">
    <citation type="submission" date="2016-12" db="EMBL/GenBank/DDBJ databases">
        <title>Trade-off between light-utilization and light-protection in marine flavobacteria.</title>
        <authorList>
            <person name="Kumagai Y."/>
            <person name="Yoshizawa S."/>
            <person name="Kogure K."/>
            <person name="Iwasaki W."/>
        </authorList>
    </citation>
    <scope>NUCLEOTIDE SEQUENCE [LARGE SCALE GENOMIC DNA]</scope>
    <source>
        <strain evidence="8 9">KCTC 12100</strain>
    </source>
</reference>
<evidence type="ECO:0008006" key="10">
    <source>
        <dbReference type="Google" id="ProtNLM"/>
    </source>
</evidence>
<evidence type="ECO:0000259" key="6">
    <source>
        <dbReference type="Pfam" id="PF07980"/>
    </source>
</evidence>
<evidence type="ECO:0000256" key="5">
    <source>
        <dbReference type="ARBA" id="ARBA00023237"/>
    </source>
</evidence>
<evidence type="ECO:0000256" key="4">
    <source>
        <dbReference type="ARBA" id="ARBA00023136"/>
    </source>
</evidence>
<accession>A0A2P6CCQ7</accession>
<dbReference type="Pfam" id="PF14322">
    <property type="entry name" value="SusD-like_3"/>
    <property type="match status" value="1"/>
</dbReference>
<keyword evidence="3" id="KW-0732">Signal</keyword>
<dbReference type="InterPro" id="IPR011990">
    <property type="entry name" value="TPR-like_helical_dom_sf"/>
</dbReference>
<dbReference type="GO" id="GO:0009279">
    <property type="term" value="C:cell outer membrane"/>
    <property type="evidence" value="ECO:0007669"/>
    <property type="project" value="UniProtKB-SubCell"/>
</dbReference>